<organism evidence="1 2">
    <name type="scientific">Salinicoccus jeotgali</name>
    <dbReference type="NCBI Taxonomy" id="381634"/>
    <lineage>
        <taxon>Bacteria</taxon>
        <taxon>Bacillati</taxon>
        <taxon>Bacillota</taxon>
        <taxon>Bacilli</taxon>
        <taxon>Bacillales</taxon>
        <taxon>Staphylococcaceae</taxon>
        <taxon>Salinicoccus</taxon>
    </lineage>
</organism>
<accession>A0ABP7F438</accession>
<sequence>MTTKVMAFCFHTLKINYQQKADIPIVINAVPTLIKWVDRIPRKRGEYYD</sequence>
<protein>
    <submittedName>
        <fullName evidence="1">Uncharacterized protein</fullName>
    </submittedName>
</protein>
<comment type="caution">
    <text evidence="1">The sequence shown here is derived from an EMBL/GenBank/DDBJ whole genome shotgun (WGS) entry which is preliminary data.</text>
</comment>
<evidence type="ECO:0000313" key="1">
    <source>
        <dbReference type="EMBL" id="GAA3731123.1"/>
    </source>
</evidence>
<gene>
    <name evidence="1" type="ORF">GCM10022378_19250</name>
</gene>
<dbReference type="Proteomes" id="UP001500920">
    <property type="component" value="Unassembled WGS sequence"/>
</dbReference>
<reference evidence="2" key="1">
    <citation type="journal article" date="2019" name="Int. J. Syst. Evol. Microbiol.">
        <title>The Global Catalogue of Microorganisms (GCM) 10K type strain sequencing project: providing services to taxonomists for standard genome sequencing and annotation.</title>
        <authorList>
            <consortium name="The Broad Institute Genomics Platform"/>
            <consortium name="The Broad Institute Genome Sequencing Center for Infectious Disease"/>
            <person name="Wu L."/>
            <person name="Ma J."/>
        </authorList>
    </citation>
    <scope>NUCLEOTIDE SEQUENCE [LARGE SCALE GENOMIC DNA]</scope>
    <source>
        <strain evidence="2">JCM 16981</strain>
    </source>
</reference>
<keyword evidence="2" id="KW-1185">Reference proteome</keyword>
<proteinExistence type="predicted"/>
<dbReference type="EMBL" id="BAABCK010000066">
    <property type="protein sequence ID" value="GAA3731123.1"/>
    <property type="molecule type" value="Genomic_DNA"/>
</dbReference>
<name>A0ABP7F438_9STAP</name>
<evidence type="ECO:0000313" key="2">
    <source>
        <dbReference type="Proteomes" id="UP001500920"/>
    </source>
</evidence>